<organism evidence="4 5">
    <name type="scientific">Paragonimus westermani</name>
    <dbReference type="NCBI Taxonomy" id="34504"/>
    <lineage>
        <taxon>Eukaryota</taxon>
        <taxon>Metazoa</taxon>
        <taxon>Spiralia</taxon>
        <taxon>Lophotrochozoa</taxon>
        <taxon>Platyhelminthes</taxon>
        <taxon>Trematoda</taxon>
        <taxon>Digenea</taxon>
        <taxon>Plagiorchiida</taxon>
        <taxon>Troglotremata</taxon>
        <taxon>Troglotrematidae</taxon>
        <taxon>Paragonimus</taxon>
    </lineage>
</organism>
<dbReference type="InterPro" id="IPR050117">
    <property type="entry name" value="MAPK"/>
</dbReference>
<keyword evidence="5" id="KW-1185">Reference proteome</keyword>
<protein>
    <submittedName>
        <fullName evidence="4">Mitogen-activated protein kinase 15</fullName>
    </submittedName>
</protein>
<dbReference type="Proteomes" id="UP000324629">
    <property type="component" value="Unassembled WGS sequence"/>
</dbReference>
<proteinExistence type="predicted"/>
<keyword evidence="4" id="KW-0418">Kinase</keyword>
<name>A0A5J4NJK0_9TREM</name>
<evidence type="ECO:0000259" key="3">
    <source>
        <dbReference type="PROSITE" id="PS50011"/>
    </source>
</evidence>
<gene>
    <name evidence="4" type="ORF">DEA37_0013515</name>
</gene>
<dbReference type="GO" id="GO:0005524">
    <property type="term" value="F:ATP binding"/>
    <property type="evidence" value="ECO:0007669"/>
    <property type="project" value="UniProtKB-KW"/>
</dbReference>
<feature type="domain" description="Protein kinase" evidence="3">
    <location>
        <begin position="1"/>
        <end position="124"/>
    </location>
</feature>
<dbReference type="InterPro" id="IPR011009">
    <property type="entry name" value="Kinase-like_dom_sf"/>
</dbReference>
<dbReference type="SUPFAM" id="SSF56112">
    <property type="entry name" value="Protein kinase-like (PK-like)"/>
    <property type="match status" value="1"/>
</dbReference>
<dbReference type="Pfam" id="PF00069">
    <property type="entry name" value="Pkinase"/>
    <property type="match status" value="1"/>
</dbReference>
<dbReference type="PANTHER" id="PTHR24055">
    <property type="entry name" value="MITOGEN-ACTIVATED PROTEIN KINASE"/>
    <property type="match status" value="1"/>
</dbReference>
<dbReference type="InterPro" id="IPR000719">
    <property type="entry name" value="Prot_kinase_dom"/>
</dbReference>
<keyword evidence="2" id="KW-0067">ATP-binding</keyword>
<keyword evidence="4" id="KW-0808">Transferase</keyword>
<accession>A0A5J4NJK0</accession>
<reference evidence="4 5" key="1">
    <citation type="journal article" date="2019" name="Gigascience">
        <title>Whole-genome sequence of the oriental lung fluke Paragonimus westermani.</title>
        <authorList>
            <person name="Oey H."/>
            <person name="Zakrzewski M."/>
            <person name="Narain K."/>
            <person name="Devi K.R."/>
            <person name="Agatsuma T."/>
            <person name="Nawaratna S."/>
            <person name="Gobert G.N."/>
            <person name="Jones M.K."/>
            <person name="Ragan M.A."/>
            <person name="McManus D.P."/>
            <person name="Krause L."/>
        </authorList>
    </citation>
    <scope>NUCLEOTIDE SEQUENCE [LARGE SCALE GENOMIC DNA]</scope>
    <source>
        <strain evidence="4 5">IND2009</strain>
    </source>
</reference>
<sequence>MWSLGCILGEMLVGSPLFPGTSTLDQIERIMAGLPKPSREDLASVKSPYSSTILEKASISKYVLITVLLSTMKLNHFESCRNRRPLDQLLTKADTSAVDLMYRMLHYNPHKRITAMEALKHPYVRR</sequence>
<evidence type="ECO:0000256" key="1">
    <source>
        <dbReference type="ARBA" id="ARBA00022741"/>
    </source>
</evidence>
<keyword evidence="1" id="KW-0547">Nucleotide-binding</keyword>
<dbReference type="Gene3D" id="1.10.510.10">
    <property type="entry name" value="Transferase(Phosphotransferase) domain 1"/>
    <property type="match status" value="1"/>
</dbReference>
<dbReference type="EMBL" id="QNGE01002356">
    <property type="protein sequence ID" value="KAA3675725.1"/>
    <property type="molecule type" value="Genomic_DNA"/>
</dbReference>
<dbReference type="GO" id="GO:0004672">
    <property type="term" value="F:protein kinase activity"/>
    <property type="evidence" value="ECO:0007669"/>
    <property type="project" value="InterPro"/>
</dbReference>
<evidence type="ECO:0000256" key="2">
    <source>
        <dbReference type="ARBA" id="ARBA00022840"/>
    </source>
</evidence>
<comment type="caution">
    <text evidence="4">The sequence shown here is derived from an EMBL/GenBank/DDBJ whole genome shotgun (WGS) entry which is preliminary data.</text>
</comment>
<dbReference type="AlphaFoldDB" id="A0A5J4NJK0"/>
<dbReference type="PROSITE" id="PS50011">
    <property type="entry name" value="PROTEIN_KINASE_DOM"/>
    <property type="match status" value="1"/>
</dbReference>
<evidence type="ECO:0000313" key="4">
    <source>
        <dbReference type="EMBL" id="KAA3675725.1"/>
    </source>
</evidence>
<evidence type="ECO:0000313" key="5">
    <source>
        <dbReference type="Proteomes" id="UP000324629"/>
    </source>
</evidence>